<proteinExistence type="predicted"/>
<evidence type="ECO:0000256" key="1">
    <source>
        <dbReference type="ARBA" id="ARBA00022553"/>
    </source>
</evidence>
<protein>
    <submittedName>
        <fullName evidence="10">Two-component system, OmpR family, response regulator/two-component system, OmpR family, phosphate regulon response regulator OmpR</fullName>
    </submittedName>
</protein>
<dbReference type="PANTHER" id="PTHR48111">
    <property type="entry name" value="REGULATOR OF RPOS"/>
    <property type="match status" value="1"/>
</dbReference>
<evidence type="ECO:0000313" key="10">
    <source>
        <dbReference type="EMBL" id="SFN16776.1"/>
    </source>
</evidence>
<evidence type="ECO:0000313" key="11">
    <source>
        <dbReference type="Proteomes" id="UP000198575"/>
    </source>
</evidence>
<dbReference type="GO" id="GO:0006355">
    <property type="term" value="P:regulation of DNA-templated transcription"/>
    <property type="evidence" value="ECO:0007669"/>
    <property type="project" value="InterPro"/>
</dbReference>
<dbReference type="InterPro" id="IPR039420">
    <property type="entry name" value="WalR-like"/>
</dbReference>
<dbReference type="STRING" id="578942.SAMN05216289_10624"/>
<evidence type="ECO:0000259" key="8">
    <source>
        <dbReference type="PROSITE" id="PS50110"/>
    </source>
</evidence>
<keyword evidence="2" id="KW-0902">Two-component regulatory system</keyword>
<dbReference type="GO" id="GO:0000156">
    <property type="term" value="F:phosphorelay response regulator activity"/>
    <property type="evidence" value="ECO:0007669"/>
    <property type="project" value="TreeGrafter"/>
</dbReference>
<evidence type="ECO:0000259" key="9">
    <source>
        <dbReference type="PROSITE" id="PS51755"/>
    </source>
</evidence>
<dbReference type="SUPFAM" id="SSF46894">
    <property type="entry name" value="C-terminal effector domain of the bipartite response regulators"/>
    <property type="match status" value="1"/>
</dbReference>
<dbReference type="InterPro" id="IPR036388">
    <property type="entry name" value="WH-like_DNA-bd_sf"/>
</dbReference>
<dbReference type="GO" id="GO:0000976">
    <property type="term" value="F:transcription cis-regulatory region binding"/>
    <property type="evidence" value="ECO:0007669"/>
    <property type="project" value="TreeGrafter"/>
</dbReference>
<evidence type="ECO:0000256" key="7">
    <source>
        <dbReference type="PROSITE-ProRule" id="PRU01091"/>
    </source>
</evidence>
<feature type="domain" description="OmpR/PhoB-type" evidence="9">
    <location>
        <begin position="151"/>
        <end position="250"/>
    </location>
</feature>
<dbReference type="PROSITE" id="PS50110">
    <property type="entry name" value="RESPONSE_REGULATORY"/>
    <property type="match status" value="1"/>
</dbReference>
<organism evidence="10 11">
    <name type="scientific">Dokdonella immobilis</name>
    <dbReference type="NCBI Taxonomy" id="578942"/>
    <lineage>
        <taxon>Bacteria</taxon>
        <taxon>Pseudomonadati</taxon>
        <taxon>Pseudomonadota</taxon>
        <taxon>Gammaproteobacteria</taxon>
        <taxon>Lysobacterales</taxon>
        <taxon>Rhodanobacteraceae</taxon>
        <taxon>Dokdonella</taxon>
    </lineage>
</organism>
<dbReference type="InterPro" id="IPR001789">
    <property type="entry name" value="Sig_transdc_resp-reg_receiver"/>
</dbReference>
<keyword evidence="3" id="KW-0805">Transcription regulation</keyword>
<evidence type="ECO:0000256" key="3">
    <source>
        <dbReference type="ARBA" id="ARBA00023015"/>
    </source>
</evidence>
<evidence type="ECO:0000256" key="4">
    <source>
        <dbReference type="ARBA" id="ARBA00023125"/>
    </source>
</evidence>
<dbReference type="SUPFAM" id="SSF52172">
    <property type="entry name" value="CheY-like"/>
    <property type="match status" value="1"/>
</dbReference>
<dbReference type="InterPro" id="IPR001867">
    <property type="entry name" value="OmpR/PhoB-type_DNA-bd"/>
</dbReference>
<dbReference type="Pfam" id="PF00486">
    <property type="entry name" value="Trans_reg_C"/>
    <property type="match status" value="1"/>
</dbReference>
<dbReference type="GO" id="GO:0005829">
    <property type="term" value="C:cytosol"/>
    <property type="evidence" value="ECO:0007669"/>
    <property type="project" value="TreeGrafter"/>
</dbReference>
<dbReference type="AlphaFoldDB" id="A0A1I4WUD3"/>
<evidence type="ECO:0000256" key="5">
    <source>
        <dbReference type="ARBA" id="ARBA00023163"/>
    </source>
</evidence>
<gene>
    <name evidence="10" type="ORF">SAMN05216289_10624</name>
</gene>
<dbReference type="Gene3D" id="6.10.250.690">
    <property type="match status" value="1"/>
</dbReference>
<keyword evidence="1 6" id="KW-0597">Phosphoprotein</keyword>
<dbReference type="Proteomes" id="UP000198575">
    <property type="component" value="Unassembled WGS sequence"/>
</dbReference>
<dbReference type="PANTHER" id="PTHR48111:SF4">
    <property type="entry name" value="DNA-BINDING DUAL TRANSCRIPTIONAL REGULATOR OMPR"/>
    <property type="match status" value="1"/>
</dbReference>
<accession>A0A1I4WUD3</accession>
<evidence type="ECO:0000256" key="2">
    <source>
        <dbReference type="ARBA" id="ARBA00023012"/>
    </source>
</evidence>
<keyword evidence="11" id="KW-1185">Reference proteome</keyword>
<dbReference type="Gene3D" id="3.40.50.2300">
    <property type="match status" value="1"/>
</dbReference>
<dbReference type="SMART" id="SM00448">
    <property type="entry name" value="REC"/>
    <property type="match status" value="1"/>
</dbReference>
<feature type="DNA-binding region" description="OmpR/PhoB-type" evidence="7">
    <location>
        <begin position="151"/>
        <end position="250"/>
    </location>
</feature>
<dbReference type="SMART" id="SM00862">
    <property type="entry name" value="Trans_reg_C"/>
    <property type="match status" value="1"/>
</dbReference>
<dbReference type="PROSITE" id="PS51755">
    <property type="entry name" value="OMPR_PHOB"/>
    <property type="match status" value="1"/>
</dbReference>
<dbReference type="GO" id="GO:0032993">
    <property type="term" value="C:protein-DNA complex"/>
    <property type="evidence" value="ECO:0007669"/>
    <property type="project" value="TreeGrafter"/>
</dbReference>
<name>A0A1I4WUD3_9GAMM</name>
<dbReference type="NCBIfam" id="NF007005">
    <property type="entry name" value="PRK09468.1"/>
    <property type="match status" value="1"/>
</dbReference>
<dbReference type="Gene3D" id="1.10.10.10">
    <property type="entry name" value="Winged helix-like DNA-binding domain superfamily/Winged helix DNA-binding domain"/>
    <property type="match status" value="1"/>
</dbReference>
<reference evidence="10 11" key="1">
    <citation type="submission" date="2016-10" db="EMBL/GenBank/DDBJ databases">
        <authorList>
            <person name="de Groot N.N."/>
        </authorList>
    </citation>
    <scope>NUCLEOTIDE SEQUENCE [LARGE SCALE GENOMIC DNA]</scope>
    <source>
        <strain evidence="10 11">CGMCC 1.7659</strain>
    </source>
</reference>
<dbReference type="InterPro" id="IPR011006">
    <property type="entry name" value="CheY-like_superfamily"/>
</dbReference>
<keyword evidence="4 7" id="KW-0238">DNA-binding</keyword>
<dbReference type="EMBL" id="FOVF01000006">
    <property type="protein sequence ID" value="SFN16776.1"/>
    <property type="molecule type" value="Genomic_DNA"/>
</dbReference>
<dbReference type="Pfam" id="PF00072">
    <property type="entry name" value="Response_reg"/>
    <property type="match status" value="1"/>
</dbReference>
<keyword evidence="5" id="KW-0804">Transcription</keyword>
<sequence>MVSTQAGGITQNGAMNEADARAQVLIVDDDVRLRDLLVRYLGQQGLAASAVGDGAALDRELARRHVDLIVLDLMLPGEDGLSICRRLRGAGLETPIVMLTAKGDDIDRIIGLEIGADDYLPKPGNPRELVARIRAVLRRGRAPVGAPRASAERVRFGAFVLDLGTRELLRGEESLKLTTGEFAVLAAMVQRPRQPLTRDQLMSFARGREHEAFERSMDVMISRLRRLVEDDPKRPRWLQTIWGHGYVFVPDSPA</sequence>
<feature type="domain" description="Response regulatory" evidence="8">
    <location>
        <begin position="23"/>
        <end position="137"/>
    </location>
</feature>
<dbReference type="InterPro" id="IPR016032">
    <property type="entry name" value="Sig_transdc_resp-reg_C-effctor"/>
</dbReference>
<dbReference type="CDD" id="cd00383">
    <property type="entry name" value="trans_reg_C"/>
    <property type="match status" value="1"/>
</dbReference>
<evidence type="ECO:0000256" key="6">
    <source>
        <dbReference type="PROSITE-ProRule" id="PRU00169"/>
    </source>
</evidence>
<feature type="modified residue" description="4-aspartylphosphate" evidence="6">
    <location>
        <position position="72"/>
    </location>
</feature>